<feature type="transmembrane region" description="Helical" evidence="12">
    <location>
        <begin position="75"/>
        <end position="92"/>
    </location>
</feature>
<keyword evidence="5 12" id="KW-0812">Transmembrane</keyword>
<evidence type="ECO:0000256" key="9">
    <source>
        <dbReference type="ARBA" id="ARBA00023136"/>
    </source>
</evidence>
<dbReference type="EC" id="2.7.8.13" evidence="12 13"/>
<evidence type="ECO:0000313" key="15">
    <source>
        <dbReference type="EMBL" id="MBD0832480.1"/>
    </source>
</evidence>
<keyword evidence="12" id="KW-1003">Cell membrane</keyword>
<dbReference type="GO" id="GO:0008963">
    <property type="term" value="F:phospho-N-acetylmuramoyl-pentapeptide-transferase activity"/>
    <property type="evidence" value="ECO:0007669"/>
    <property type="project" value="UniProtKB-UniRule"/>
</dbReference>
<dbReference type="Pfam" id="PF00953">
    <property type="entry name" value="Glycos_transf_4"/>
    <property type="match status" value="1"/>
</dbReference>
<evidence type="ECO:0000256" key="7">
    <source>
        <dbReference type="ARBA" id="ARBA00022984"/>
    </source>
</evidence>
<gene>
    <name evidence="12" type="primary">mraY</name>
    <name evidence="15" type="ORF">ICJ83_10080</name>
</gene>
<keyword evidence="6 12" id="KW-0133">Cell shape</keyword>
<keyword evidence="8 12" id="KW-1133">Transmembrane helix</keyword>
<dbReference type="AlphaFoldDB" id="A0A8J6Q3M4"/>
<evidence type="ECO:0000256" key="5">
    <source>
        <dbReference type="ARBA" id="ARBA00022692"/>
    </source>
</evidence>
<feature type="transmembrane region" description="Helical" evidence="12">
    <location>
        <begin position="337"/>
        <end position="360"/>
    </location>
</feature>
<evidence type="ECO:0000256" key="1">
    <source>
        <dbReference type="ARBA" id="ARBA00004141"/>
    </source>
</evidence>
<comment type="subcellular location">
    <subcellularLocation>
        <location evidence="12">Cell membrane</location>
        <topology evidence="12">Multi-pass membrane protein</topology>
    </subcellularLocation>
    <subcellularLocation>
        <location evidence="1">Membrane</location>
        <topology evidence="1">Multi-pass membrane protein</topology>
    </subcellularLocation>
</comment>
<comment type="pathway">
    <text evidence="12">Cell wall biogenesis; peptidoglycan biosynthesis.</text>
</comment>
<feature type="transmembrane region" description="Helical" evidence="12">
    <location>
        <begin position="247"/>
        <end position="271"/>
    </location>
</feature>
<comment type="catalytic activity">
    <reaction evidence="12">
        <text>UDP-N-acetyl-alpha-D-muramoyl-L-alanyl-gamma-D-glutamyl-meso-2,6-diaminopimeloyl-D-alanyl-D-alanine + di-trans,octa-cis-undecaprenyl phosphate = di-trans,octa-cis-undecaprenyl diphospho-N-acetyl-alpha-D-muramoyl-L-alanyl-D-glutamyl-meso-2,6-diaminopimeloyl-D-alanyl-D-alanine + UMP</text>
        <dbReference type="Rhea" id="RHEA:28386"/>
        <dbReference type="ChEBI" id="CHEBI:57865"/>
        <dbReference type="ChEBI" id="CHEBI:60392"/>
        <dbReference type="ChEBI" id="CHEBI:61386"/>
        <dbReference type="ChEBI" id="CHEBI:61387"/>
        <dbReference type="EC" id="2.7.8.13"/>
    </reaction>
</comment>
<keyword evidence="11 12" id="KW-0961">Cell wall biogenesis/degradation</keyword>
<comment type="caution">
    <text evidence="15">The sequence shown here is derived from an EMBL/GenBank/DDBJ whole genome shotgun (WGS) entry which is preliminary data.</text>
</comment>
<dbReference type="EMBL" id="JACVXB010000003">
    <property type="protein sequence ID" value="MBD0832480.1"/>
    <property type="molecule type" value="Genomic_DNA"/>
</dbReference>
<keyword evidence="12 14" id="KW-0460">Magnesium</keyword>
<feature type="transmembrane region" description="Helical" evidence="12">
    <location>
        <begin position="391"/>
        <end position="412"/>
    </location>
</feature>
<dbReference type="Proteomes" id="UP000600588">
    <property type="component" value="Unassembled WGS sequence"/>
</dbReference>
<dbReference type="GO" id="GO:0046872">
    <property type="term" value="F:metal ion binding"/>
    <property type="evidence" value="ECO:0007669"/>
    <property type="project" value="UniProtKB-KW"/>
</dbReference>
<evidence type="ECO:0000256" key="8">
    <source>
        <dbReference type="ARBA" id="ARBA00022989"/>
    </source>
</evidence>
<organism evidence="15 16">
    <name type="scientific">Aestuariibaculum sediminum</name>
    <dbReference type="NCBI Taxonomy" id="2770637"/>
    <lineage>
        <taxon>Bacteria</taxon>
        <taxon>Pseudomonadati</taxon>
        <taxon>Bacteroidota</taxon>
        <taxon>Flavobacteriia</taxon>
        <taxon>Flavobacteriales</taxon>
        <taxon>Flavobacteriaceae</taxon>
    </lineage>
</organism>
<keyword evidence="16" id="KW-1185">Reference proteome</keyword>
<keyword evidence="12 14" id="KW-0479">Metal-binding</keyword>
<dbReference type="PANTHER" id="PTHR22926">
    <property type="entry name" value="PHOSPHO-N-ACETYLMURAMOYL-PENTAPEPTIDE-TRANSFERASE"/>
    <property type="match status" value="1"/>
</dbReference>
<keyword evidence="4 12" id="KW-0808">Transferase</keyword>
<feature type="binding site" evidence="14">
    <location>
        <position position="314"/>
    </location>
    <ligand>
        <name>Mg(2+)</name>
        <dbReference type="ChEBI" id="CHEBI:18420"/>
    </ligand>
</feature>
<comment type="function">
    <text evidence="12">Catalyzes the initial step of the lipid cycle reactions in the biosynthesis of the cell wall peptidoglycan: transfers peptidoglycan precursor phospho-MurNAc-pentapeptide from UDP-MurNAc-pentapeptide onto the lipid carrier undecaprenyl phosphate, yielding undecaprenyl-pyrophosphoryl-MurNAc-pentapeptide, known as lipid I.</text>
</comment>
<feature type="transmembrane region" description="Helical" evidence="12">
    <location>
        <begin position="20"/>
        <end position="42"/>
    </location>
</feature>
<comment type="cofactor">
    <cofactor evidence="12 14">
        <name>Mg(2+)</name>
        <dbReference type="ChEBI" id="CHEBI:18420"/>
    </cofactor>
</comment>
<evidence type="ECO:0000256" key="14">
    <source>
        <dbReference type="PIRSR" id="PIRSR600715-1"/>
    </source>
</evidence>
<keyword evidence="3 12" id="KW-0132">Cell division</keyword>
<keyword evidence="10 12" id="KW-0131">Cell cycle</keyword>
<evidence type="ECO:0000256" key="12">
    <source>
        <dbReference type="HAMAP-Rule" id="MF_00038"/>
    </source>
</evidence>
<keyword evidence="7 12" id="KW-0573">Peptidoglycan synthesis</keyword>
<dbReference type="RefSeq" id="WP_188230251.1">
    <property type="nucleotide sequence ID" value="NZ_JACVXB010000003.1"/>
</dbReference>
<dbReference type="InterPro" id="IPR003524">
    <property type="entry name" value="PNAcMuramoyl-5peptid_Trfase"/>
</dbReference>
<sequence>MLYYLFEYLEQQFQFPGASLFGFVTFRAALAMILSLLISTIYGKRIIRFLQKQQMGETIRDLGLEGQSEKAGTPTMGGIIIILATLIPVLLIAKLENIYIILLIVTTVWMGVIGFIDDYLKKFKQDKEGLKGRFKVLGQVGLGIIVGATLFFHNDVTIKEKISAEQQQEIIAEDSNVSPAKLFNGEEKSTKTTIPFVKGNEFDYADLITWISPSLKKYAWIVFILATIFIITAVSNGANLTDGIDGLAAGTSAIIVLTLGIFAFVSGHIVFSEYLNIMYIPRIEEITIYIAAFVGALIGFLWYNTFPAQVFMGDTGSLTIGGIIAVIAIAVRKEWLIPVLCGIFLAENLSVVMQVSWFKYTRKKYGEGRRIFKMSPLHHHYQKSGYHESKIVTRFWIVGILLAILSIVTLKIR</sequence>
<dbReference type="PROSITE" id="PS01347">
    <property type="entry name" value="MRAY_1"/>
    <property type="match status" value="1"/>
</dbReference>
<feature type="transmembrane region" description="Helical" evidence="12">
    <location>
        <begin position="98"/>
        <end position="116"/>
    </location>
</feature>
<dbReference type="CDD" id="cd06852">
    <property type="entry name" value="GT_MraY"/>
    <property type="match status" value="1"/>
</dbReference>
<feature type="transmembrane region" description="Helical" evidence="12">
    <location>
        <begin position="218"/>
        <end position="235"/>
    </location>
</feature>
<evidence type="ECO:0000256" key="2">
    <source>
        <dbReference type="ARBA" id="ARBA00005583"/>
    </source>
</evidence>
<dbReference type="NCBIfam" id="TIGR00445">
    <property type="entry name" value="mraY"/>
    <property type="match status" value="1"/>
</dbReference>
<dbReference type="GO" id="GO:0005886">
    <property type="term" value="C:plasma membrane"/>
    <property type="evidence" value="ECO:0007669"/>
    <property type="project" value="UniProtKB-SubCell"/>
</dbReference>
<protein>
    <recommendedName>
        <fullName evidence="12 13">Phospho-N-acetylmuramoyl-pentapeptide-transferase</fullName>
        <ecNumber evidence="12 13">2.7.8.13</ecNumber>
    </recommendedName>
    <alternativeName>
        <fullName evidence="12">UDP-MurNAc-pentapeptide phosphotransferase</fullName>
    </alternativeName>
</protein>
<evidence type="ECO:0000256" key="10">
    <source>
        <dbReference type="ARBA" id="ARBA00023306"/>
    </source>
</evidence>
<dbReference type="PROSITE" id="PS01348">
    <property type="entry name" value="MRAY_2"/>
    <property type="match status" value="1"/>
</dbReference>
<evidence type="ECO:0000313" key="16">
    <source>
        <dbReference type="Proteomes" id="UP000600588"/>
    </source>
</evidence>
<feature type="transmembrane region" description="Helical" evidence="12">
    <location>
        <begin position="136"/>
        <end position="153"/>
    </location>
</feature>
<feature type="transmembrane region" description="Helical" evidence="12">
    <location>
        <begin position="286"/>
        <end position="303"/>
    </location>
</feature>
<keyword evidence="9 12" id="KW-0472">Membrane</keyword>
<accession>A0A8J6Q3M4</accession>
<name>A0A8J6Q3M4_9FLAO</name>
<dbReference type="GO" id="GO:0051301">
    <property type="term" value="P:cell division"/>
    <property type="evidence" value="ECO:0007669"/>
    <property type="project" value="UniProtKB-KW"/>
</dbReference>
<reference evidence="15 16" key="1">
    <citation type="submission" date="2020-09" db="EMBL/GenBank/DDBJ databases">
        <title>TT11 complete genome.</title>
        <authorList>
            <person name="Wu Z."/>
        </authorList>
    </citation>
    <scope>NUCLEOTIDE SEQUENCE [LARGE SCALE GENOMIC DNA]</scope>
    <source>
        <strain evidence="15 16">TT11</strain>
    </source>
</reference>
<evidence type="ECO:0000256" key="6">
    <source>
        <dbReference type="ARBA" id="ARBA00022960"/>
    </source>
</evidence>
<evidence type="ECO:0000256" key="11">
    <source>
        <dbReference type="ARBA" id="ARBA00023316"/>
    </source>
</evidence>
<evidence type="ECO:0000256" key="13">
    <source>
        <dbReference type="NCBIfam" id="TIGR00445"/>
    </source>
</evidence>
<feature type="transmembrane region" description="Helical" evidence="12">
    <location>
        <begin position="310"/>
        <end position="331"/>
    </location>
</feature>
<dbReference type="GO" id="GO:0008360">
    <property type="term" value="P:regulation of cell shape"/>
    <property type="evidence" value="ECO:0007669"/>
    <property type="project" value="UniProtKB-KW"/>
</dbReference>
<dbReference type="HAMAP" id="MF_00038">
    <property type="entry name" value="MraY"/>
    <property type="match status" value="1"/>
</dbReference>
<dbReference type="Pfam" id="PF10555">
    <property type="entry name" value="MraY_sig1"/>
    <property type="match status" value="1"/>
</dbReference>
<dbReference type="PANTHER" id="PTHR22926:SF5">
    <property type="entry name" value="PHOSPHO-N-ACETYLMURAMOYL-PENTAPEPTIDE-TRANSFERASE HOMOLOG"/>
    <property type="match status" value="1"/>
</dbReference>
<evidence type="ECO:0000256" key="3">
    <source>
        <dbReference type="ARBA" id="ARBA00022618"/>
    </source>
</evidence>
<dbReference type="GO" id="GO:0071555">
    <property type="term" value="P:cell wall organization"/>
    <property type="evidence" value="ECO:0007669"/>
    <property type="project" value="UniProtKB-KW"/>
</dbReference>
<dbReference type="InterPro" id="IPR018480">
    <property type="entry name" value="PNAcMuramoyl-5peptid_Trfase_CS"/>
</dbReference>
<dbReference type="UniPathway" id="UPA00219"/>
<evidence type="ECO:0000256" key="4">
    <source>
        <dbReference type="ARBA" id="ARBA00022679"/>
    </source>
</evidence>
<proteinExistence type="inferred from homology"/>
<feature type="binding site" evidence="14">
    <location>
        <position position="239"/>
    </location>
    <ligand>
        <name>Mg(2+)</name>
        <dbReference type="ChEBI" id="CHEBI:18420"/>
    </ligand>
</feature>
<dbReference type="GO" id="GO:0009252">
    <property type="term" value="P:peptidoglycan biosynthetic process"/>
    <property type="evidence" value="ECO:0007669"/>
    <property type="project" value="UniProtKB-UniRule"/>
</dbReference>
<comment type="similarity">
    <text evidence="2 12">Belongs to the glycosyltransferase 4 family. MraY subfamily.</text>
</comment>
<dbReference type="InterPro" id="IPR000715">
    <property type="entry name" value="Glycosyl_transferase_4"/>
</dbReference>